<proteinExistence type="predicted"/>
<accession>A0ABW6HAT2</accession>
<evidence type="ECO:0000256" key="1">
    <source>
        <dbReference type="SAM" id="MobiDB-lite"/>
    </source>
</evidence>
<organism evidence="2 3">
    <name type="scientific">Streptomyces anandii</name>
    <dbReference type="NCBI Taxonomy" id="285454"/>
    <lineage>
        <taxon>Bacteria</taxon>
        <taxon>Bacillati</taxon>
        <taxon>Actinomycetota</taxon>
        <taxon>Actinomycetes</taxon>
        <taxon>Kitasatosporales</taxon>
        <taxon>Streptomycetaceae</taxon>
        <taxon>Streptomyces</taxon>
    </lineage>
</organism>
<keyword evidence="3" id="KW-1185">Reference proteome</keyword>
<comment type="caution">
    <text evidence="2">The sequence shown here is derived from an EMBL/GenBank/DDBJ whole genome shotgun (WGS) entry which is preliminary data.</text>
</comment>
<gene>
    <name evidence="2" type="ORF">ACFW88_24940</name>
</gene>
<dbReference type="EMBL" id="JBHYTS010000044">
    <property type="protein sequence ID" value="MFE1753749.1"/>
    <property type="molecule type" value="Genomic_DNA"/>
</dbReference>
<name>A0ABW6HAT2_9ACTN</name>
<evidence type="ECO:0000313" key="3">
    <source>
        <dbReference type="Proteomes" id="UP001599756"/>
    </source>
</evidence>
<protein>
    <recommendedName>
        <fullName evidence="4">Aminoglycoside phosphotransferase domain-containing protein</fullName>
    </recommendedName>
</protein>
<evidence type="ECO:0000313" key="2">
    <source>
        <dbReference type="EMBL" id="MFE1753749.1"/>
    </source>
</evidence>
<dbReference type="RefSeq" id="WP_381798803.1">
    <property type="nucleotide sequence ID" value="NZ_JBHYTS010000044.1"/>
</dbReference>
<evidence type="ECO:0008006" key="4">
    <source>
        <dbReference type="Google" id="ProtNLM"/>
    </source>
</evidence>
<sequence length="127" mass="14095">MDRVELVERLRGAGVPDAWYEIPGVHDVAAAPDAHYFLHRESDGGWTVGLRERAVDRDVRRFAAEAEACAYLHARITRTPDPPPGPAQSLEALLADAEEARRQAWQDFEDAGPAHHERDNDEGEATS</sequence>
<dbReference type="Proteomes" id="UP001599756">
    <property type="component" value="Unassembled WGS sequence"/>
</dbReference>
<reference evidence="2 3" key="1">
    <citation type="submission" date="2024-09" db="EMBL/GenBank/DDBJ databases">
        <title>The Natural Products Discovery Center: Release of the First 8490 Sequenced Strains for Exploring Actinobacteria Biosynthetic Diversity.</title>
        <authorList>
            <person name="Kalkreuter E."/>
            <person name="Kautsar S.A."/>
            <person name="Yang D."/>
            <person name="Bader C.D."/>
            <person name="Teijaro C.N."/>
            <person name="Fluegel L."/>
            <person name="Davis C.M."/>
            <person name="Simpson J.R."/>
            <person name="Lauterbach L."/>
            <person name="Steele A.D."/>
            <person name="Gui C."/>
            <person name="Meng S."/>
            <person name="Li G."/>
            <person name="Viehrig K."/>
            <person name="Ye F."/>
            <person name="Su P."/>
            <person name="Kiefer A.F."/>
            <person name="Nichols A."/>
            <person name="Cepeda A.J."/>
            <person name="Yan W."/>
            <person name="Fan B."/>
            <person name="Jiang Y."/>
            <person name="Adhikari A."/>
            <person name="Zheng C.-J."/>
            <person name="Schuster L."/>
            <person name="Cowan T.M."/>
            <person name="Smanski M.J."/>
            <person name="Chevrette M.G."/>
            <person name="De Carvalho L.P.S."/>
            <person name="Shen B."/>
        </authorList>
    </citation>
    <scope>NUCLEOTIDE SEQUENCE [LARGE SCALE GENOMIC DNA]</scope>
    <source>
        <strain evidence="2 3">NPDC059500</strain>
    </source>
</reference>
<feature type="region of interest" description="Disordered" evidence="1">
    <location>
        <begin position="76"/>
        <end position="127"/>
    </location>
</feature>